<dbReference type="GeneID" id="34014622"/>
<gene>
    <name evidence="1" type="ORF">CEP68_02215</name>
</gene>
<reference evidence="2" key="1">
    <citation type="submission" date="2017-06" db="EMBL/GenBank/DDBJ databases">
        <title>FDA dAtabase for Regulatory Grade micrObial Sequences (FDA-ARGOS): Supporting development and validation of Infectious Disease Dx tests.</title>
        <authorList>
            <person name="Minogue T."/>
            <person name="Wolcott M."/>
            <person name="Wasieloski L."/>
            <person name="Aguilar W."/>
            <person name="Moore D."/>
            <person name="Tallon L."/>
            <person name="Sadzewicz L."/>
            <person name="Sengamalay N."/>
            <person name="Ott S."/>
            <person name="Godinez A."/>
            <person name="Nagaraj S."/>
            <person name="Nadendla S."/>
            <person name="Geyer C."/>
            <person name="Sichtig H."/>
        </authorList>
    </citation>
    <scope>NUCLEOTIDE SEQUENCE [LARGE SCALE GENOMIC DNA]</scope>
    <source>
        <strain evidence="2">FDAARGOS_289</strain>
    </source>
</reference>
<dbReference type="RefSeq" id="WP_088582225.1">
    <property type="nucleotide sequence ID" value="NZ_CP022048.2"/>
</dbReference>
<accession>A0A1Z3U548</accession>
<dbReference type="Proteomes" id="UP000197050">
    <property type="component" value="Chromosome"/>
</dbReference>
<name>A0A1Z3U548_BREVE</name>
<sequence length="174" mass="18005">MARFIGAILGAAHAATTINSNPLVDPFFCNGRVARILGDFFTGDVAQNDYVSLGYVGWDTRFDAISTIEFDDFGTAITLDVGVASNAANVGATAPACLISAQDVATAAGSTSLLKSVGIANRHKPLWQLAGYASFQAAKDATVADGSRAELIATFKGGNPDAGTLAWRIYGSPQ</sequence>
<dbReference type="KEGG" id="bvc:CEP68_02215"/>
<evidence type="ECO:0000313" key="2">
    <source>
        <dbReference type="Proteomes" id="UP000197050"/>
    </source>
</evidence>
<dbReference type="AlphaFoldDB" id="A0A1Z3U548"/>
<dbReference type="EMBL" id="CP022048">
    <property type="protein sequence ID" value="ASE38413.1"/>
    <property type="molecule type" value="Genomic_DNA"/>
</dbReference>
<proteinExistence type="predicted"/>
<protein>
    <submittedName>
        <fullName evidence="1">Uncharacterized protein</fullName>
    </submittedName>
</protein>
<evidence type="ECO:0000313" key="1">
    <source>
        <dbReference type="EMBL" id="ASE38413.1"/>
    </source>
</evidence>
<organism evidence="1 2">
    <name type="scientific">Brevundimonas vesicularis</name>
    <name type="common">Pseudomonas vesicularis</name>
    <dbReference type="NCBI Taxonomy" id="41276"/>
    <lineage>
        <taxon>Bacteria</taxon>
        <taxon>Pseudomonadati</taxon>
        <taxon>Pseudomonadota</taxon>
        <taxon>Alphaproteobacteria</taxon>
        <taxon>Caulobacterales</taxon>
        <taxon>Caulobacteraceae</taxon>
        <taxon>Brevundimonas</taxon>
    </lineage>
</organism>